<dbReference type="InterPro" id="IPR029033">
    <property type="entry name" value="His_PPase_superfam"/>
</dbReference>
<evidence type="ECO:0000256" key="1">
    <source>
        <dbReference type="PIRSR" id="PIRSR613078-1"/>
    </source>
</evidence>
<evidence type="ECO:0000256" key="2">
    <source>
        <dbReference type="PIRSR" id="PIRSR613078-2"/>
    </source>
</evidence>
<dbReference type="VEuPathDB" id="AmoebaDB:NfTy_092180"/>
<dbReference type="Proteomes" id="UP000444721">
    <property type="component" value="Unassembled WGS sequence"/>
</dbReference>
<evidence type="ECO:0000313" key="3">
    <source>
        <dbReference type="EMBL" id="KAF0973390.1"/>
    </source>
</evidence>
<dbReference type="Pfam" id="PF00300">
    <property type="entry name" value="His_Phos_1"/>
    <property type="match status" value="1"/>
</dbReference>
<feature type="binding site" evidence="2">
    <location>
        <position position="91"/>
    </location>
    <ligand>
        <name>substrate</name>
    </ligand>
</feature>
<dbReference type="OrthoDB" id="354304at2759"/>
<evidence type="ECO:0008006" key="5">
    <source>
        <dbReference type="Google" id="ProtNLM"/>
    </source>
</evidence>
<dbReference type="SUPFAM" id="SSF53254">
    <property type="entry name" value="Phosphoglycerate mutase-like"/>
    <property type="match status" value="1"/>
</dbReference>
<protein>
    <recommendedName>
        <fullName evidence="5">Phosphoglycerate mutase</fullName>
    </recommendedName>
</protein>
<dbReference type="PROSITE" id="PS00175">
    <property type="entry name" value="PG_MUTASE"/>
    <property type="match status" value="1"/>
</dbReference>
<dbReference type="VEuPathDB" id="AmoebaDB:FDP41_008094"/>
<dbReference type="Gene3D" id="3.40.50.1240">
    <property type="entry name" value="Phosphoglycerate mutase-like"/>
    <property type="match status" value="1"/>
</dbReference>
<accession>A0A6A5BHB2</accession>
<dbReference type="VEuPathDB" id="AmoebaDB:NF0055230"/>
<gene>
    <name evidence="3" type="ORF">FDP41_008094</name>
</gene>
<dbReference type="OMA" id="LRERCMA"/>
<keyword evidence="4" id="KW-1185">Reference proteome</keyword>
<dbReference type="InterPro" id="IPR050275">
    <property type="entry name" value="PGM_Phosphatase"/>
</dbReference>
<dbReference type="GeneID" id="68115312"/>
<comment type="caution">
    <text evidence="3">The sequence shown here is derived from an EMBL/GenBank/DDBJ whole genome shotgun (WGS) entry which is preliminary data.</text>
</comment>
<reference evidence="3 4" key="1">
    <citation type="journal article" date="2019" name="Sci. Rep.">
        <title>Nanopore sequencing improves the draft genome of the human pathogenic amoeba Naegleria fowleri.</title>
        <authorList>
            <person name="Liechti N."/>
            <person name="Schurch N."/>
            <person name="Bruggmann R."/>
            <person name="Wittwer M."/>
        </authorList>
    </citation>
    <scope>NUCLEOTIDE SEQUENCE [LARGE SCALE GENOMIC DNA]</scope>
    <source>
        <strain evidence="3 4">ATCC 30894</strain>
    </source>
</reference>
<dbReference type="AlphaFoldDB" id="A0A6A5BHB2"/>
<dbReference type="SMART" id="SM00855">
    <property type="entry name" value="PGAM"/>
    <property type="match status" value="1"/>
</dbReference>
<feature type="active site" description="Proton donor/acceptor" evidence="1">
    <location>
        <position position="119"/>
    </location>
</feature>
<dbReference type="GO" id="GO:0016791">
    <property type="term" value="F:phosphatase activity"/>
    <property type="evidence" value="ECO:0007669"/>
    <property type="project" value="TreeGrafter"/>
</dbReference>
<organism evidence="3 4">
    <name type="scientific">Naegleria fowleri</name>
    <name type="common">Brain eating amoeba</name>
    <dbReference type="NCBI Taxonomy" id="5763"/>
    <lineage>
        <taxon>Eukaryota</taxon>
        <taxon>Discoba</taxon>
        <taxon>Heterolobosea</taxon>
        <taxon>Tetramitia</taxon>
        <taxon>Eutetramitia</taxon>
        <taxon>Vahlkampfiidae</taxon>
        <taxon>Naegleria</taxon>
    </lineage>
</organism>
<sequence>MSEPSPQQVSSSTPNLERAERTTCCYLSSSSTQFCEIYIMRHGETDWNQQGIFQGHTDIPLNAQGEEQALSLRSIFQHIPFSCVYTSDLMRAKRTAKIVVSSSPLHENVKIYEHSKLRERCMASWEGKSIADWRQYISQLSTTPNRESTQEQVLNFKWDSGVESYGQAFSRLRSFIEEIVHNHWGQTILLSTHGGILGSVLYSLNFQMGRKWRVSNCAWIKIRVSSNLEFSVLDHHGVELESYPHHH</sequence>
<feature type="binding site" evidence="2">
    <location>
        <begin position="41"/>
        <end position="48"/>
    </location>
    <ligand>
        <name>substrate</name>
    </ligand>
</feature>
<evidence type="ECO:0000313" key="4">
    <source>
        <dbReference type="Proteomes" id="UP000444721"/>
    </source>
</evidence>
<name>A0A6A5BHB2_NAEFO</name>
<dbReference type="InterPro" id="IPR001345">
    <property type="entry name" value="PG/BPGM_mutase_AS"/>
</dbReference>
<dbReference type="GO" id="GO:0005737">
    <property type="term" value="C:cytoplasm"/>
    <property type="evidence" value="ECO:0007669"/>
    <property type="project" value="TreeGrafter"/>
</dbReference>
<dbReference type="RefSeq" id="XP_044558103.1">
    <property type="nucleotide sequence ID" value="XM_044711910.1"/>
</dbReference>
<dbReference type="PANTHER" id="PTHR48100">
    <property type="entry name" value="BROAD-SPECIFICITY PHOSPHATASE YOR283W-RELATED"/>
    <property type="match status" value="1"/>
</dbReference>
<dbReference type="CDD" id="cd07067">
    <property type="entry name" value="HP_PGM_like"/>
    <property type="match status" value="1"/>
</dbReference>
<proteinExistence type="predicted"/>
<dbReference type="PANTHER" id="PTHR48100:SF59">
    <property type="entry name" value="ADENOSYLCOBALAMIN_ALPHA-RIBAZOLE PHOSPHATASE"/>
    <property type="match status" value="1"/>
</dbReference>
<dbReference type="EMBL" id="VFQX01000060">
    <property type="protein sequence ID" value="KAF0973390.1"/>
    <property type="molecule type" value="Genomic_DNA"/>
</dbReference>
<dbReference type="InterPro" id="IPR013078">
    <property type="entry name" value="His_Pase_superF_clade-1"/>
</dbReference>
<feature type="active site" description="Tele-phosphohistidine intermediate" evidence="1">
    <location>
        <position position="42"/>
    </location>
</feature>